<comment type="function">
    <text evidence="7">The light-harvesting complex (LHC) functions as a light receptor, it captures and delivers excitation energy to photosystems with which it is closely associated.</text>
</comment>
<evidence type="ECO:0007829" key="9">
    <source>
        <dbReference type="PDB" id="6IGZ"/>
    </source>
</evidence>
<feature type="binding site" evidence="9">
    <location>
        <position position="117"/>
    </location>
    <ligand>
        <name>all-trans-violaxanthin</name>
        <dbReference type="ChEBI" id="CHEBI:35288"/>
        <label>1</label>
    </ligand>
</feature>
<keyword evidence="7" id="KW-0604">Photosystem II</keyword>
<dbReference type="GO" id="GO:0009523">
    <property type="term" value="C:photosystem II"/>
    <property type="evidence" value="ECO:0007669"/>
    <property type="project" value="UniProtKB-KW"/>
</dbReference>
<comment type="similarity">
    <text evidence="7">Belongs to the light-harvesting chlorophyll a/b-binding (LHC) protein family.</text>
</comment>
<feature type="binding site" evidence="9">
    <location>
        <position position="86"/>
    </location>
    <ligand>
        <name>chlorophyll a</name>
        <dbReference type="ChEBI" id="CHEBI:58416"/>
        <label>4</label>
        <note>axial binding residue</note>
    </ligand>
    <ligandPart>
        <name>Mg</name>
        <dbReference type="ChEBI" id="CHEBI:25107"/>
    </ligandPart>
</feature>
<keyword evidence="5 7" id="KW-0157">Chromophore</keyword>
<feature type="binding site" evidence="9">
    <location>
        <position position="147"/>
    </location>
    <ligand>
        <name>chlorophyll a</name>
        <dbReference type="ChEBI" id="CHEBI:58416"/>
        <label>6</label>
    </ligand>
</feature>
<feature type="transmembrane region" description="Helical" evidence="7">
    <location>
        <begin position="89"/>
        <end position="110"/>
    </location>
</feature>
<feature type="binding site" evidence="9">
    <location>
        <position position="144"/>
    </location>
    <ligand>
        <name>chlorophyll a</name>
        <dbReference type="ChEBI" id="CHEBI:58416"/>
        <label>6</label>
    </ligand>
</feature>
<evidence type="ECO:0000256" key="5">
    <source>
        <dbReference type="ARBA" id="ARBA00022991"/>
    </source>
</evidence>
<feature type="binding site" evidence="6">
    <location>
        <position position="214"/>
    </location>
    <ligand>
        <name>chlorophyll a</name>
        <dbReference type="ChEBI" id="CHEBI:58416"/>
        <label>1</label>
    </ligand>
</feature>
<feature type="binding site" evidence="6">
    <location>
        <position position="197"/>
    </location>
    <ligand>
        <name>chlorophyll a</name>
        <dbReference type="ChEBI" id="CHEBI:58416"/>
        <label>1</label>
    </ligand>
</feature>
<feature type="binding site" description="axial binding residue" evidence="6">
    <location>
        <position position="88"/>
    </location>
    <ligand>
        <name>chlorophyll b</name>
        <dbReference type="ChEBI" id="CHEBI:61721"/>
        <label>1</label>
    </ligand>
    <ligandPart>
        <name>Mg</name>
        <dbReference type="ChEBI" id="CHEBI:25107"/>
    </ligandPart>
</feature>
<feature type="binding site" evidence="9">
    <location>
        <position position="64"/>
    </location>
    <ligand>
        <name>chlorophyll a</name>
        <dbReference type="ChEBI" id="CHEBI:58416"/>
        <label>2</label>
    </ligand>
</feature>
<keyword evidence="8 9" id="KW-0002">3D-structure</keyword>
<comment type="subcellular location">
    <subcellularLocation>
        <location evidence="7">Plastid</location>
        <location evidence="7">Chloroplast thylakoid membrane</location>
    </subcellularLocation>
</comment>
<dbReference type="SUPFAM" id="SSF103511">
    <property type="entry name" value="Chlorophyll a-b binding protein"/>
    <property type="match status" value="1"/>
</dbReference>
<feature type="binding site" evidence="9">
    <location>
        <position position="70"/>
    </location>
    <ligand>
        <name>chlorophyll a</name>
        <dbReference type="ChEBI" id="CHEBI:58416"/>
        <label>2</label>
    </ligand>
</feature>
<feature type="binding site" evidence="9">
    <location>
        <position position="222"/>
    </location>
    <ligand>
        <name>all-trans-violaxanthin</name>
        <dbReference type="ChEBI" id="CHEBI:35288"/>
        <label>2</label>
    </ligand>
</feature>
<proteinExistence type="evidence at protein level"/>
<feature type="binding site" evidence="9">
    <location>
        <position position="64"/>
    </location>
    <ligand>
        <name>chlorophyll a</name>
        <dbReference type="ChEBI" id="CHEBI:58416"/>
        <label>3</label>
    </ligand>
</feature>
<feature type="binding site" evidence="9">
    <location>
        <position position="147"/>
    </location>
    <ligand>
        <name>chlorophyll b</name>
        <dbReference type="ChEBI" id="CHEBI:61721"/>
    </ligand>
</feature>
<keyword evidence="7" id="KW-0793">Thylakoid</keyword>
<keyword evidence="7" id="KW-0472">Membrane</keyword>
<feature type="binding site" evidence="9">
    <location>
        <position position="62"/>
    </location>
    <ligand>
        <name>chlorophyll a</name>
        <dbReference type="ChEBI" id="CHEBI:58416"/>
        <label>3</label>
    </ligand>
</feature>
<feature type="binding site" evidence="9">
    <location>
        <position position="44"/>
    </location>
    <ligand>
        <name>chlorophyll a</name>
        <dbReference type="ChEBI" id="CHEBI:58416"/>
        <label>1</label>
        <note>axial binding residue</note>
    </ligand>
    <ligandPart>
        <name>Mg</name>
        <dbReference type="ChEBI" id="CHEBI:25107"/>
    </ligandPart>
</feature>
<keyword evidence="7" id="KW-1133">Transmembrane helix</keyword>
<dbReference type="GO" id="GO:0016168">
    <property type="term" value="F:chlorophyll binding"/>
    <property type="evidence" value="ECO:0007669"/>
    <property type="project" value="UniProtKB-KW"/>
</dbReference>
<feature type="binding site" evidence="9">
    <location>
        <position position="181"/>
    </location>
    <ligand>
        <name>all-trans-violaxanthin</name>
        <dbReference type="ChEBI" id="CHEBI:35288"/>
        <label>2</label>
    </ligand>
</feature>
<dbReference type="GO" id="GO:0009522">
    <property type="term" value="C:photosystem I"/>
    <property type="evidence" value="ECO:0007669"/>
    <property type="project" value="UniProtKB-KW"/>
</dbReference>
<feature type="binding site" evidence="6">
    <location>
        <position position="200"/>
    </location>
    <ligand>
        <name>chlorophyll a</name>
        <dbReference type="ChEBI" id="CHEBI:58416"/>
        <label>1</label>
    </ligand>
</feature>
<dbReference type="PDB" id="6IGZ">
    <property type="method" value="EM"/>
    <property type="resolution" value="3.49 A"/>
    <property type="chains" value="4/8=1-248"/>
</dbReference>
<feature type="binding site" evidence="9">
    <location>
        <position position="63"/>
    </location>
    <ligand>
        <name>chlorophyll a</name>
        <dbReference type="ChEBI" id="CHEBI:58416"/>
        <label>3</label>
    </ligand>
</feature>
<feature type="binding site" evidence="9">
    <location>
        <position position="196"/>
    </location>
    <ligand>
        <name>chlorophyll a</name>
        <dbReference type="ChEBI" id="CHEBI:58416"/>
        <label>4</label>
    </ligand>
</feature>
<keyword evidence="7" id="KW-0603">Photosystem I</keyword>
<evidence type="ECO:0000256" key="7">
    <source>
        <dbReference type="RuleBase" id="RU363080"/>
    </source>
</evidence>
<dbReference type="AlphaFoldDB" id="A0A4V8GZZ9"/>
<keyword evidence="3 7" id="KW-0602">Photosynthesis</keyword>
<feature type="binding site" evidence="9">
    <location>
        <position position="177"/>
    </location>
    <ligand>
        <name>chlorophyll a</name>
        <dbReference type="ChEBI" id="CHEBI:58416"/>
        <label>5</label>
    </ligand>
</feature>
<feature type="binding site" evidence="9">
    <location>
        <position position="88"/>
    </location>
    <ligand>
        <name>chlorophyll b</name>
        <dbReference type="ChEBI" id="CHEBI:61721"/>
    </ligand>
</feature>
<feature type="binding site" evidence="9">
    <location>
        <position position="63"/>
    </location>
    <ligand>
        <name>chlorophyll a</name>
        <dbReference type="ChEBI" id="CHEBI:58416"/>
        <label>2</label>
    </ligand>
</feature>
<keyword evidence="1 6" id="KW-0148">Chlorophyll</keyword>
<feature type="binding site" evidence="6">
    <location>
        <position position="202"/>
    </location>
    <ligand>
        <name>chlorophyll a</name>
        <dbReference type="ChEBI" id="CHEBI:58416"/>
        <label>1</label>
    </ligand>
</feature>
<feature type="binding site" evidence="9">
    <location>
        <position position="197"/>
    </location>
    <ligand>
        <name>chlorophyll a</name>
        <dbReference type="ChEBI" id="CHEBI:58416"/>
        <label>5</label>
    </ligand>
</feature>
<dbReference type="GO" id="GO:0009765">
    <property type="term" value="P:photosynthesis, light harvesting"/>
    <property type="evidence" value="ECO:0007669"/>
    <property type="project" value="InterPro"/>
</dbReference>
<dbReference type="InterPro" id="IPR001344">
    <property type="entry name" value="Chloro_AB-bd_pln"/>
</dbReference>
<feature type="binding site" evidence="6">
    <location>
        <position position="229"/>
    </location>
    <ligand>
        <name>chlorophyll a</name>
        <dbReference type="ChEBI" id="CHEBI:58416"/>
        <label>1</label>
    </ligand>
</feature>
<feature type="binding site" evidence="9">
    <location>
        <position position="65"/>
    </location>
    <ligand>
        <name>all-trans-violaxanthin</name>
        <dbReference type="ChEBI" id="CHEBI:35288"/>
        <label>1</label>
    </ligand>
</feature>
<evidence type="ECO:0000256" key="2">
    <source>
        <dbReference type="ARBA" id="ARBA00022528"/>
    </source>
</evidence>
<sequence>MATMMASSGVVARPAAFVGTQLPKVGVAARPSLAVVRAADRPIWLPGADVPEWLDGTIPGDFGYDPLKLGKDPETLKWYVQAELVHGRFAMMGLVGMLVPELLTNAGIGLPAKGTEWFNAGAAPMFAPTGVLFAMQFLLMGWAEIRRYQDFKNPGSVNVDPIFGGKLPDGNIPGYPGGIFDPFGFAKGDVDSLKLKEVKNGRLAMFATLGFYCQAVVTGKGPIACWTSHLADPWANNVWSIELAKVIK</sequence>
<dbReference type="Gene3D" id="1.10.3460.10">
    <property type="entry name" value="Chlorophyll a/b binding protein domain"/>
    <property type="match status" value="1"/>
</dbReference>
<organism evidence="8">
    <name type="scientific">Bryopsis corticulans</name>
    <dbReference type="NCBI Taxonomy" id="325651"/>
    <lineage>
        <taxon>Eukaryota</taxon>
        <taxon>Viridiplantae</taxon>
        <taxon>Chlorophyta</taxon>
        <taxon>core chlorophytes</taxon>
        <taxon>Ulvophyceae</taxon>
        <taxon>TCBD clade</taxon>
        <taxon>Bryopsidales</taxon>
        <taxon>Bryopsidineae</taxon>
        <taxon>Bryopsidaceae</taxon>
        <taxon>Bryopsis</taxon>
    </lineage>
</organism>
<feature type="binding site" evidence="6">
    <location>
        <position position="196"/>
    </location>
    <ligand>
        <name>chlorophyll a</name>
        <dbReference type="ChEBI" id="CHEBI:58416"/>
        <label>1</label>
    </ligand>
</feature>
<evidence type="ECO:0000256" key="4">
    <source>
        <dbReference type="ARBA" id="ARBA00022640"/>
    </source>
</evidence>
<protein>
    <recommendedName>
        <fullName evidence="7">Chlorophyll a-b binding protein, chloroplastic</fullName>
    </recommendedName>
</protein>
<feature type="binding site" description="axial binding residue" evidence="6">
    <location>
        <position position="167"/>
    </location>
    <ligand>
        <name>chlorophyll b</name>
        <dbReference type="ChEBI" id="CHEBI:61721"/>
        <label>1</label>
    </ligand>
    <ligandPart>
        <name>Mg</name>
        <dbReference type="ChEBI" id="CHEBI:25107"/>
    </ligandPart>
</feature>
<dbReference type="PANTHER" id="PTHR21649">
    <property type="entry name" value="CHLOROPHYLL A/B BINDING PROTEIN"/>
    <property type="match status" value="1"/>
</dbReference>
<feature type="transmembrane region" description="Helical" evidence="7">
    <location>
        <begin position="122"/>
        <end position="143"/>
    </location>
</feature>
<accession>A0A4V8GZZ9</accession>
<dbReference type="Pfam" id="PF00504">
    <property type="entry name" value="Chloroa_b-bind"/>
    <property type="match status" value="1"/>
</dbReference>
<feature type="binding site" evidence="9">
    <location>
        <position position="62"/>
    </location>
    <ligand>
        <name>chlorophyll a</name>
        <dbReference type="ChEBI" id="CHEBI:58416"/>
        <label>2</label>
    </ligand>
</feature>
<feature type="binding site" evidence="6">
    <location>
        <position position="86"/>
    </location>
    <ligand>
        <name>chlorophyll a</name>
        <dbReference type="ChEBI" id="CHEBI:58416"/>
        <label>1</label>
    </ligand>
</feature>
<feature type="binding site" evidence="9">
    <location>
        <position position="202"/>
    </location>
    <ligand>
        <name>chlorophyll a</name>
        <dbReference type="ChEBI" id="CHEBI:58416"/>
        <label>3</label>
    </ligand>
</feature>
<dbReference type="GO" id="GO:0009535">
    <property type="term" value="C:chloroplast thylakoid membrane"/>
    <property type="evidence" value="ECO:0007669"/>
    <property type="project" value="UniProtKB-SubCell"/>
</dbReference>
<evidence type="ECO:0000313" key="8">
    <source>
        <dbReference type="PDB" id="6IGZ"/>
    </source>
</evidence>
<feature type="binding site" evidence="9">
    <location>
        <position position="238"/>
    </location>
    <ligand>
        <name>chlorophyll a</name>
        <dbReference type="ChEBI" id="CHEBI:58416"/>
        <label>8</label>
    </ligand>
</feature>
<evidence type="ECO:0000256" key="6">
    <source>
        <dbReference type="PIRSR" id="PIRSR601344-1"/>
    </source>
</evidence>
<feature type="binding site" evidence="9">
    <location>
        <position position="146"/>
    </location>
    <ligand>
        <name>chlorophyll b</name>
        <dbReference type="ChEBI" id="CHEBI:61721"/>
    </ligand>
</feature>
<keyword evidence="7" id="KW-0812">Transmembrane</keyword>
<feature type="binding site" evidence="9">
    <location>
        <position position="183"/>
    </location>
    <ligand>
        <name>all-trans-violaxanthin</name>
        <dbReference type="ChEBI" id="CHEBI:35288"/>
        <label>2</label>
    </ligand>
</feature>
<feature type="binding site" evidence="9">
    <location>
        <position position="83"/>
    </location>
    <ligand>
        <name>chlorophyll a</name>
        <dbReference type="ChEBI" id="CHEBI:58416"/>
        <label>2</label>
    </ligand>
</feature>
<dbReference type="InterPro" id="IPR022796">
    <property type="entry name" value="Chloroa_b-bind"/>
</dbReference>
<keyword evidence="2 7" id="KW-0150">Chloroplast</keyword>
<feature type="binding site" evidence="9">
    <location>
        <position position="83"/>
    </location>
    <ligand>
        <name>chlorophyll a</name>
        <dbReference type="ChEBI" id="CHEBI:58416"/>
        <label>3</label>
    </ligand>
</feature>
<evidence type="ECO:0000256" key="1">
    <source>
        <dbReference type="ARBA" id="ARBA00022494"/>
    </source>
</evidence>
<name>A0A4V8GZZ9_9CHLO</name>
<feature type="binding site" evidence="9">
    <location>
        <position position="67"/>
    </location>
    <ligand>
        <name>all-trans-violaxanthin</name>
        <dbReference type="ChEBI" id="CHEBI:35288"/>
        <label>1</label>
    </ligand>
</feature>
<reference evidence="8 9" key="1">
    <citation type="journal article" date="2019" name="Nat. Plants">
        <title>Structure of a green algal photosystem I in complex with a large number of light-harvesting complex I subunits.</title>
        <authorList>
            <person name="Qin X."/>
            <person name="Pi X."/>
            <person name="Wang W."/>
            <person name="Han G."/>
            <person name="Zhu L."/>
            <person name="Liu M."/>
            <person name="Cheng L."/>
            <person name="Shen J.R."/>
            <person name="Kuang T."/>
            <person name="Sui S.F."/>
        </authorList>
    </citation>
    <scope>STRUCTURE BY ELECTRON MICROSCOPY (3.49 ANGSTROMS) IN COMPLEX WITH ALL-TRANS-VIOLAXANTHIN; CHLOROPHYLL A AND CHLOROPHYLL B</scope>
</reference>
<feature type="binding site" evidence="9">
    <location>
        <position position="88"/>
    </location>
    <ligand>
        <name>chlorophyll a</name>
        <dbReference type="ChEBI" id="CHEBI:58416"/>
        <label>5</label>
    </ligand>
</feature>
<dbReference type="SMR" id="A0A4V8GZZ9"/>
<evidence type="ECO:0000256" key="3">
    <source>
        <dbReference type="ARBA" id="ARBA00022531"/>
    </source>
</evidence>
<dbReference type="PDBsum" id="6IGZ"/>
<keyword evidence="4 7" id="KW-0934">Plastid</keyword>
<feature type="binding site" evidence="6">
    <location>
        <position position="83"/>
    </location>
    <ligand>
        <name>chlorophyll a</name>
        <dbReference type="ChEBI" id="CHEBI:58416"/>
        <label>1</label>
    </ligand>
</feature>